<feature type="region of interest" description="Disordered" evidence="1">
    <location>
        <begin position="1"/>
        <end position="256"/>
    </location>
</feature>
<evidence type="ECO:0000256" key="1">
    <source>
        <dbReference type="SAM" id="MobiDB-lite"/>
    </source>
</evidence>
<keyword evidence="3" id="KW-1185">Reference proteome</keyword>
<reference evidence="2 3" key="1">
    <citation type="journal article" date="2021" name="Int. J. Syst. Evol. Microbiol.">
        <title>Reticulibacter mediterranei gen. nov., sp. nov., within the new family Reticulibacteraceae fam. nov., and Ktedonospora formicarum gen. nov., sp. nov., Ktedonobacter robiniae sp. nov., Dictyobacter formicarum sp. nov. and Dictyobacter arantiisoli sp. nov., belonging to the class Ktedonobacteria.</title>
        <authorList>
            <person name="Yabe S."/>
            <person name="Zheng Y."/>
            <person name="Wang C.M."/>
            <person name="Sakai Y."/>
            <person name="Abe K."/>
            <person name="Yokota A."/>
            <person name="Donadio S."/>
            <person name="Cavaletti L."/>
            <person name="Monciardini P."/>
        </authorList>
    </citation>
    <scope>NUCLEOTIDE SEQUENCE [LARGE SCALE GENOMIC DNA]</scope>
    <source>
        <strain evidence="2 3">SOSP1-9</strain>
    </source>
</reference>
<feature type="compositionally biased region" description="Basic and acidic residues" evidence="1">
    <location>
        <begin position="87"/>
        <end position="98"/>
    </location>
</feature>
<name>A0ABQ3VES6_9CHLR</name>
<comment type="caution">
    <text evidence="2">The sequence shown here is derived from an EMBL/GenBank/DDBJ whole genome shotgun (WGS) entry which is preliminary data.</text>
</comment>
<protein>
    <submittedName>
        <fullName evidence="2">Uncharacterized protein</fullName>
    </submittedName>
</protein>
<sequence>MVDRAWENGASRTHADYHPRSSNGASQSPRNNWRNNNNRSRDNSSHNTQGNRRPYSQGNYENRNSQRSERPYGNHQGPRSRNFNSDNRSDNFNSERPEYGSQRSYSHNPSFSPRGQQGNRAPQARGYGSRGQQGTNAPGTRGAARHERPERDVRNNPRRDFRPREVAKRPPNPRWLSRPEVRQARDEQRHKEYMQHFEGDYEQFDDNEVPQFNPSNERAPRGSRPRFGQPEEKHVTRLPNGRVLKGSRPDQRRNAQFWTEIDEDADRLIEQIGEDEDDFFQQPSSRPVRSTSANRTPRRAATRGKKSQKSGAPRSSGPKPSEKGFKWPSQQQ</sequence>
<feature type="compositionally biased region" description="Low complexity" evidence="1">
    <location>
        <begin position="28"/>
        <end position="38"/>
    </location>
</feature>
<dbReference type="Proteomes" id="UP000635565">
    <property type="component" value="Unassembled WGS sequence"/>
</dbReference>
<gene>
    <name evidence="2" type="ORF">KSZ_21640</name>
</gene>
<feature type="compositionally biased region" description="Basic residues" evidence="1">
    <location>
        <begin position="296"/>
        <end position="308"/>
    </location>
</feature>
<feature type="compositionally biased region" description="Polar residues" evidence="1">
    <location>
        <begin position="101"/>
        <end position="120"/>
    </location>
</feature>
<feature type="compositionally biased region" description="Polar residues" evidence="1">
    <location>
        <begin position="48"/>
        <end position="63"/>
    </location>
</feature>
<evidence type="ECO:0000313" key="3">
    <source>
        <dbReference type="Proteomes" id="UP000635565"/>
    </source>
</evidence>
<proteinExistence type="predicted"/>
<dbReference type="EMBL" id="BNJJ01000005">
    <property type="protein sequence ID" value="GHO84158.1"/>
    <property type="molecule type" value="Genomic_DNA"/>
</dbReference>
<organism evidence="2 3">
    <name type="scientific">Dictyobacter formicarum</name>
    <dbReference type="NCBI Taxonomy" id="2778368"/>
    <lineage>
        <taxon>Bacteria</taxon>
        <taxon>Bacillati</taxon>
        <taxon>Chloroflexota</taxon>
        <taxon>Ktedonobacteria</taxon>
        <taxon>Ktedonobacterales</taxon>
        <taxon>Dictyobacteraceae</taxon>
        <taxon>Dictyobacter</taxon>
    </lineage>
</organism>
<feature type="compositionally biased region" description="Basic and acidic residues" evidence="1">
    <location>
        <begin position="177"/>
        <end position="199"/>
    </location>
</feature>
<feature type="compositionally biased region" description="Basic and acidic residues" evidence="1">
    <location>
        <begin position="144"/>
        <end position="168"/>
    </location>
</feature>
<evidence type="ECO:0000313" key="2">
    <source>
        <dbReference type="EMBL" id="GHO84158.1"/>
    </source>
</evidence>
<accession>A0ABQ3VES6</accession>
<feature type="compositionally biased region" description="Polar residues" evidence="1">
    <location>
        <begin position="281"/>
        <end position="295"/>
    </location>
</feature>
<feature type="region of interest" description="Disordered" evidence="1">
    <location>
        <begin position="268"/>
        <end position="332"/>
    </location>
</feature>